<evidence type="ECO:0000256" key="3">
    <source>
        <dbReference type="ARBA" id="ARBA00022898"/>
    </source>
</evidence>
<dbReference type="InterPro" id="IPR006233">
    <property type="entry name" value="Cys_b_lyase_bac"/>
</dbReference>
<dbReference type="PIRSF" id="PIRSF001434">
    <property type="entry name" value="CGS"/>
    <property type="match status" value="1"/>
</dbReference>
<gene>
    <name evidence="7" type="primary">metC</name>
    <name evidence="7" type="ORF">CPA57_02280</name>
</gene>
<keyword evidence="8" id="KW-1185">Reference proteome</keyword>
<dbReference type="Pfam" id="PF01053">
    <property type="entry name" value="Cys_Met_Meta_PP"/>
    <property type="match status" value="1"/>
</dbReference>
<evidence type="ECO:0000313" key="7">
    <source>
        <dbReference type="EMBL" id="MBA5725105.1"/>
    </source>
</evidence>
<keyword evidence="4" id="KW-0456">Lyase</keyword>
<dbReference type="Gene3D" id="3.90.1150.10">
    <property type="entry name" value="Aspartate Aminotransferase, domain 1"/>
    <property type="match status" value="1"/>
</dbReference>
<dbReference type="PANTHER" id="PTHR43500:SF1">
    <property type="entry name" value="CYSTATHIONINE BETA-LYASE-RELATED"/>
    <property type="match status" value="1"/>
</dbReference>
<protein>
    <submittedName>
        <fullName evidence="7">Cystathionine beta-lyase</fullName>
    </submittedName>
</protein>
<dbReference type="Gene3D" id="3.40.640.10">
    <property type="entry name" value="Type I PLP-dependent aspartate aminotransferase-like (Major domain)"/>
    <property type="match status" value="1"/>
</dbReference>
<reference evidence="7 8" key="1">
    <citation type="submission" date="2017-09" db="EMBL/GenBank/DDBJ databases">
        <authorList>
            <person name="Jakob F."/>
        </authorList>
    </citation>
    <scope>NUCLEOTIDE SEQUENCE [LARGE SCALE GENOMIC DNA]</scope>
    <source>
        <strain evidence="7 8">TMW 2.1880</strain>
    </source>
</reference>
<dbReference type="RefSeq" id="WP_182081771.1">
    <property type="nucleotide sequence ID" value="NZ_NWUS01000001.1"/>
</dbReference>
<dbReference type="InterPro" id="IPR015424">
    <property type="entry name" value="PyrdxlP-dep_Trfase"/>
</dbReference>
<keyword evidence="3 6" id="KW-0663">Pyridoxal phosphate</keyword>
<evidence type="ECO:0000256" key="2">
    <source>
        <dbReference type="ARBA" id="ARBA00009077"/>
    </source>
</evidence>
<evidence type="ECO:0000256" key="6">
    <source>
        <dbReference type="RuleBase" id="RU362118"/>
    </source>
</evidence>
<dbReference type="InterPro" id="IPR015421">
    <property type="entry name" value="PyrdxlP-dep_Trfase_major"/>
</dbReference>
<organism evidence="7 8">
    <name type="scientific">Bombella favorum</name>
    <dbReference type="NCBI Taxonomy" id="2039164"/>
    <lineage>
        <taxon>Bacteria</taxon>
        <taxon>Pseudomonadati</taxon>
        <taxon>Pseudomonadota</taxon>
        <taxon>Alphaproteobacteria</taxon>
        <taxon>Acetobacterales</taxon>
        <taxon>Acetobacteraceae</taxon>
        <taxon>Bombella</taxon>
    </lineage>
</organism>
<evidence type="ECO:0000256" key="4">
    <source>
        <dbReference type="ARBA" id="ARBA00023239"/>
    </source>
</evidence>
<name>A0ABR5ZL99_9PROT</name>
<proteinExistence type="inferred from homology"/>
<comment type="cofactor">
    <cofactor evidence="1 6">
        <name>pyridoxal 5'-phosphate</name>
        <dbReference type="ChEBI" id="CHEBI:597326"/>
    </cofactor>
</comment>
<evidence type="ECO:0000256" key="1">
    <source>
        <dbReference type="ARBA" id="ARBA00001933"/>
    </source>
</evidence>
<dbReference type="NCBIfam" id="TIGR01324">
    <property type="entry name" value="cysta_beta_ly_B"/>
    <property type="match status" value="1"/>
</dbReference>
<accession>A0ABR5ZL99</accession>
<dbReference type="InterPro" id="IPR015422">
    <property type="entry name" value="PyrdxlP-dep_Trfase_small"/>
</dbReference>
<dbReference type="Proteomes" id="UP001516390">
    <property type="component" value="Unassembled WGS sequence"/>
</dbReference>
<comment type="similarity">
    <text evidence="2 6">Belongs to the trans-sulfuration enzymes family.</text>
</comment>
<comment type="catalytic activity">
    <reaction evidence="5">
        <text>L,L-cystathionine + H2O = L-homocysteine + pyruvate + NH4(+)</text>
        <dbReference type="Rhea" id="RHEA:13965"/>
        <dbReference type="ChEBI" id="CHEBI:15361"/>
        <dbReference type="ChEBI" id="CHEBI:15377"/>
        <dbReference type="ChEBI" id="CHEBI:28938"/>
        <dbReference type="ChEBI" id="CHEBI:58161"/>
        <dbReference type="ChEBI" id="CHEBI:58199"/>
    </reaction>
</comment>
<sequence length="410" mass="44104">MHKGNKDKEAAVGPVVGAGWQKFATFLTHAGRQQPDKRGSFVNMPVERGSTVVFPTVEDMGAQGGHAYEHQLVYGAMGNPVQHRLEQVIAALEGGSHTQVVNSGLAACTVALLAFLKGGDHLLLPDSVYGPTRRFALGTLARFGVETSFYPPRADEATLRAHIRPNTAVIFAESPGSHTFEVQDIPMIARLAHGAGARVLLDNTWGIGAFQPFTSGVDVSIQALTKYPSGHADVILGSITVQRQEHWQALRRTAIELGACGAPDDCWLTLRGLKTMAVRLSQQARSAYELALWLESRPEVAHVRHPALPGCPGHEIWKRDFTDASGLFGVELDVGITQEAMIAMLDGLHLFSIGASWGGYESLVLPTSGGLTRHHKDGLPKGAAFRIQVGLENVADLKADLTRGLDGLKR</sequence>
<evidence type="ECO:0000313" key="8">
    <source>
        <dbReference type="Proteomes" id="UP001516390"/>
    </source>
</evidence>
<dbReference type="InterPro" id="IPR000277">
    <property type="entry name" value="Cys/Met-Metab_PyrdxlP-dep_enz"/>
</dbReference>
<evidence type="ECO:0000256" key="5">
    <source>
        <dbReference type="ARBA" id="ARBA00047517"/>
    </source>
</evidence>
<dbReference type="SUPFAM" id="SSF53383">
    <property type="entry name" value="PLP-dependent transferases"/>
    <property type="match status" value="1"/>
</dbReference>
<comment type="caution">
    <text evidence="7">The sequence shown here is derived from an EMBL/GenBank/DDBJ whole genome shotgun (WGS) entry which is preliminary data.</text>
</comment>
<dbReference type="EMBL" id="NWUS01000001">
    <property type="protein sequence ID" value="MBA5725105.1"/>
    <property type="molecule type" value="Genomic_DNA"/>
</dbReference>
<dbReference type="PANTHER" id="PTHR43500">
    <property type="entry name" value="CYSTATHIONINE BETA-LYASE-RELATED"/>
    <property type="match status" value="1"/>
</dbReference>